<dbReference type="Ensembl" id="ENSAMXT00000057652.1">
    <property type="protein sequence ID" value="ENSAMXP00000036248.1"/>
    <property type="gene ID" value="ENSAMXG00000038340.1"/>
</dbReference>
<evidence type="ECO:0000259" key="7">
    <source>
        <dbReference type="PROSITE" id="PS50119"/>
    </source>
</evidence>
<evidence type="ECO:0000259" key="8">
    <source>
        <dbReference type="PROSITE" id="PS50188"/>
    </source>
</evidence>
<organism evidence="9 10">
    <name type="scientific">Astyanax mexicanus</name>
    <name type="common">Blind cave fish</name>
    <name type="synonym">Astyanax fasciatus mexicanus</name>
    <dbReference type="NCBI Taxonomy" id="7994"/>
    <lineage>
        <taxon>Eukaryota</taxon>
        <taxon>Metazoa</taxon>
        <taxon>Chordata</taxon>
        <taxon>Craniata</taxon>
        <taxon>Vertebrata</taxon>
        <taxon>Euteleostomi</taxon>
        <taxon>Actinopterygii</taxon>
        <taxon>Neopterygii</taxon>
        <taxon>Teleostei</taxon>
        <taxon>Ostariophysi</taxon>
        <taxon>Characiformes</taxon>
        <taxon>Characoidei</taxon>
        <taxon>Acestrorhamphidae</taxon>
        <taxon>Acestrorhamphinae</taxon>
        <taxon>Astyanax</taxon>
    </lineage>
</organism>
<dbReference type="InterPro" id="IPR000315">
    <property type="entry name" value="Znf_B-box"/>
</dbReference>
<evidence type="ECO:0000259" key="6">
    <source>
        <dbReference type="PROSITE" id="PS50089"/>
    </source>
</evidence>
<dbReference type="STRING" id="7994.ENSAMXP00000036248"/>
<sequence length="478" mass="54127">MASMLSMQIQCPVCLGSFRDPVCLPCEHSYCRVCITSHAAVSTSGSFCPECRQPFSRDNIRVNRTLRNIVDAARAHLEEHEAFRERARAFRMRQDQSSSIGQCPDHDEAFRFFCETDQKLICVVCKEEARHQGHSSKSLRDALQTRKEKIVDKLDTLFSESETLVDLIEKQTREIIKTREKAKTLSNQISTQFDQMHQFLREKEEEVKALLLVEEAKLLDDMEVKLFTMEELLSDVRVNQGTIMSALDMEQPCQFLPWWSECGGSLIGETASSSGVLSPVGDLRVTQDSLFLGPYETHLQFFVWKEMLKSIKPVPHHPSMEFKSNQIMKVSSSGLHVQCRKGSTKNKLGAPWLKAGSSFRTGQNYWEVEVGQKLEWEVGICSCASEKVNKDTMLCYSSDSGYHVQQGDKRTVQVSPHPRKIGVYLDCARNQVSFYNADSMTLIDTSVLSDTSSSHSLCISPGHYLNGKNSDPVTVCWY</sequence>
<evidence type="ECO:0000313" key="9">
    <source>
        <dbReference type="Ensembl" id="ENSAMXP00000036248.1"/>
    </source>
</evidence>
<reference evidence="10" key="2">
    <citation type="journal article" date="2014" name="Nat. Commun.">
        <title>The cavefish genome reveals candidate genes for eye loss.</title>
        <authorList>
            <person name="McGaugh S.E."/>
            <person name="Gross J.B."/>
            <person name="Aken B."/>
            <person name="Blin M."/>
            <person name="Borowsky R."/>
            <person name="Chalopin D."/>
            <person name="Hinaux H."/>
            <person name="Jeffery W.R."/>
            <person name="Keene A."/>
            <person name="Ma L."/>
            <person name="Minx P."/>
            <person name="Murphy D."/>
            <person name="O'Quin K.E."/>
            <person name="Retaux S."/>
            <person name="Rohner N."/>
            <person name="Searle S.M."/>
            <person name="Stahl B.A."/>
            <person name="Tabin C."/>
            <person name="Volff J.N."/>
            <person name="Yoshizawa M."/>
            <person name="Warren W.C."/>
        </authorList>
    </citation>
    <scope>NUCLEOTIDE SEQUENCE [LARGE SCALE GENOMIC DNA]</scope>
    <source>
        <strain evidence="10">female</strain>
    </source>
</reference>
<dbReference type="SUPFAM" id="SSF57850">
    <property type="entry name" value="RING/U-box"/>
    <property type="match status" value="1"/>
</dbReference>
<feature type="domain" description="B box-type" evidence="7">
    <location>
        <begin position="98"/>
        <end position="139"/>
    </location>
</feature>
<dbReference type="PROSITE" id="PS50119">
    <property type="entry name" value="ZF_BBOX"/>
    <property type="match status" value="1"/>
</dbReference>
<dbReference type="InterPro" id="IPR003877">
    <property type="entry name" value="SPRY_dom"/>
</dbReference>
<name>A0A3B1J224_ASTMX</name>
<dbReference type="AlphaFoldDB" id="A0A3B1J224"/>
<dbReference type="PANTHER" id="PTHR24103">
    <property type="entry name" value="E3 UBIQUITIN-PROTEIN LIGASE TRIM"/>
    <property type="match status" value="1"/>
</dbReference>
<evidence type="ECO:0000256" key="3">
    <source>
        <dbReference type="ARBA" id="ARBA00022771"/>
    </source>
</evidence>
<feature type="domain" description="RING-type" evidence="6">
    <location>
        <begin position="11"/>
        <end position="52"/>
    </location>
</feature>
<evidence type="ECO:0000256" key="2">
    <source>
        <dbReference type="ARBA" id="ARBA00022723"/>
    </source>
</evidence>
<dbReference type="PROSITE" id="PS00518">
    <property type="entry name" value="ZF_RING_1"/>
    <property type="match status" value="1"/>
</dbReference>
<reference evidence="9" key="3">
    <citation type="submission" date="2025-08" db="UniProtKB">
        <authorList>
            <consortium name="Ensembl"/>
        </authorList>
    </citation>
    <scope>IDENTIFICATION</scope>
</reference>
<evidence type="ECO:0000256" key="4">
    <source>
        <dbReference type="ARBA" id="ARBA00022833"/>
    </source>
</evidence>
<dbReference type="InterPro" id="IPR001870">
    <property type="entry name" value="B30.2/SPRY"/>
</dbReference>
<dbReference type="GO" id="GO:0008270">
    <property type="term" value="F:zinc ion binding"/>
    <property type="evidence" value="ECO:0007669"/>
    <property type="project" value="UniProtKB-KW"/>
</dbReference>
<dbReference type="Pfam" id="PF00097">
    <property type="entry name" value="zf-C3HC4"/>
    <property type="match status" value="1"/>
</dbReference>
<dbReference type="InterPro" id="IPR003879">
    <property type="entry name" value="Butyrophylin_SPRY"/>
</dbReference>
<protein>
    <submittedName>
        <fullName evidence="9">Nuclear factor 7, brain-like</fullName>
    </submittedName>
</protein>
<dbReference type="SMART" id="SM00184">
    <property type="entry name" value="RING"/>
    <property type="match status" value="1"/>
</dbReference>
<dbReference type="SUPFAM" id="SSF57845">
    <property type="entry name" value="B-box zinc-binding domain"/>
    <property type="match status" value="1"/>
</dbReference>
<dbReference type="InterPro" id="IPR013083">
    <property type="entry name" value="Znf_RING/FYVE/PHD"/>
</dbReference>
<dbReference type="Proteomes" id="UP000018467">
    <property type="component" value="Unassembled WGS sequence"/>
</dbReference>
<reference evidence="9" key="4">
    <citation type="submission" date="2025-09" db="UniProtKB">
        <authorList>
            <consortium name="Ensembl"/>
        </authorList>
    </citation>
    <scope>IDENTIFICATION</scope>
</reference>
<keyword evidence="3 5" id="KW-0863">Zinc-finger</keyword>
<dbReference type="PROSITE" id="PS50089">
    <property type="entry name" value="ZF_RING_2"/>
    <property type="match status" value="1"/>
</dbReference>
<evidence type="ECO:0000313" key="10">
    <source>
        <dbReference type="Proteomes" id="UP000018467"/>
    </source>
</evidence>
<dbReference type="SMART" id="SM00336">
    <property type="entry name" value="BBOX"/>
    <property type="match status" value="1"/>
</dbReference>
<comment type="similarity">
    <text evidence="1">Belongs to the TRIM/RBCC family.</text>
</comment>
<dbReference type="Pfam" id="PF00643">
    <property type="entry name" value="zf-B_box"/>
    <property type="match status" value="1"/>
</dbReference>
<evidence type="ECO:0000256" key="5">
    <source>
        <dbReference type="PROSITE-ProRule" id="PRU00024"/>
    </source>
</evidence>
<keyword evidence="4" id="KW-0862">Zinc</keyword>
<dbReference type="InterPro" id="IPR013320">
    <property type="entry name" value="ConA-like_dom_sf"/>
</dbReference>
<dbReference type="GeneTree" id="ENSGT00940000164374"/>
<dbReference type="InterPro" id="IPR018957">
    <property type="entry name" value="Znf_C3HC4_RING-type"/>
</dbReference>
<dbReference type="InterPro" id="IPR001841">
    <property type="entry name" value="Znf_RING"/>
</dbReference>
<dbReference type="Gene3D" id="3.30.160.60">
    <property type="entry name" value="Classic Zinc Finger"/>
    <property type="match status" value="1"/>
</dbReference>
<dbReference type="SUPFAM" id="SSF49899">
    <property type="entry name" value="Concanavalin A-like lectins/glucanases"/>
    <property type="match status" value="1"/>
</dbReference>
<dbReference type="Gene3D" id="3.30.40.10">
    <property type="entry name" value="Zinc/RING finger domain, C3HC4 (zinc finger)"/>
    <property type="match status" value="1"/>
</dbReference>
<feature type="domain" description="B30.2/SPRY" evidence="8">
    <location>
        <begin position="289"/>
        <end position="478"/>
    </location>
</feature>
<dbReference type="PRINTS" id="PR01407">
    <property type="entry name" value="BUTYPHLNCDUF"/>
</dbReference>
<dbReference type="InterPro" id="IPR043136">
    <property type="entry name" value="B30.2/SPRY_sf"/>
</dbReference>
<dbReference type="InParanoid" id="A0A3B1J224"/>
<accession>A0A3B1J224</accession>
<keyword evidence="10" id="KW-1185">Reference proteome</keyword>
<dbReference type="InterPro" id="IPR050143">
    <property type="entry name" value="TRIM/RBCC"/>
</dbReference>
<proteinExistence type="inferred from homology"/>
<dbReference type="Gene3D" id="2.60.120.920">
    <property type="match status" value="1"/>
</dbReference>
<reference evidence="10" key="1">
    <citation type="submission" date="2013-03" db="EMBL/GenBank/DDBJ databases">
        <authorList>
            <person name="Jeffery W."/>
            <person name="Warren W."/>
            <person name="Wilson R.K."/>
        </authorList>
    </citation>
    <scope>NUCLEOTIDE SEQUENCE</scope>
    <source>
        <strain evidence="10">female</strain>
    </source>
</reference>
<keyword evidence="2" id="KW-0479">Metal-binding</keyword>
<evidence type="ECO:0000256" key="1">
    <source>
        <dbReference type="ARBA" id="ARBA00008518"/>
    </source>
</evidence>
<dbReference type="Pfam" id="PF00622">
    <property type="entry name" value="SPRY"/>
    <property type="match status" value="1"/>
</dbReference>
<dbReference type="Bgee" id="ENSAMXG00000038340">
    <property type="expression patterns" value="Expressed in heart and 5 other cell types or tissues"/>
</dbReference>
<dbReference type="PROSITE" id="PS50188">
    <property type="entry name" value="B302_SPRY"/>
    <property type="match status" value="1"/>
</dbReference>
<dbReference type="InterPro" id="IPR017907">
    <property type="entry name" value="Znf_RING_CS"/>
</dbReference>